<dbReference type="InterPro" id="IPR013958">
    <property type="entry name" value="DASH_Dad1"/>
</dbReference>
<evidence type="ECO:0000256" key="2">
    <source>
        <dbReference type="ARBA" id="ARBA00004186"/>
    </source>
</evidence>
<dbReference type="AlphaFoldDB" id="A0A0J9XJG6"/>
<dbReference type="Proteomes" id="UP000242525">
    <property type="component" value="Unassembled WGS sequence"/>
</dbReference>
<evidence type="ECO:0000256" key="17">
    <source>
        <dbReference type="SAM" id="MobiDB-lite"/>
    </source>
</evidence>
<evidence type="ECO:0000256" key="12">
    <source>
        <dbReference type="ARBA" id="ARBA00023212"/>
    </source>
</evidence>
<dbReference type="GO" id="GO:0051010">
    <property type="term" value="F:microtubule plus-end binding"/>
    <property type="evidence" value="ECO:0007669"/>
    <property type="project" value="TreeGrafter"/>
</dbReference>
<accession>A0A0J9XJG6</accession>
<evidence type="ECO:0000256" key="3">
    <source>
        <dbReference type="ARBA" id="ARBA00004629"/>
    </source>
</evidence>
<keyword evidence="6" id="KW-0158">Chromosome</keyword>
<dbReference type="GO" id="GO:0051301">
    <property type="term" value="P:cell division"/>
    <property type="evidence" value="ECO:0007669"/>
    <property type="project" value="UniProtKB-KW"/>
</dbReference>
<evidence type="ECO:0000256" key="10">
    <source>
        <dbReference type="ARBA" id="ARBA00022776"/>
    </source>
</evidence>
<reference evidence="18" key="1">
    <citation type="submission" date="2014-03" db="EMBL/GenBank/DDBJ databases">
        <authorList>
            <person name="Casaregola S."/>
        </authorList>
    </citation>
    <scope>NUCLEOTIDE SEQUENCE [LARGE SCALE GENOMIC DNA]</scope>
    <source>
        <strain evidence="18">CLIB 918</strain>
    </source>
</reference>
<comment type="caution">
    <text evidence="18">The sequence shown here is derived from an EMBL/GenBank/DDBJ whole genome shotgun (WGS) entry which is preliminary data.</text>
</comment>
<dbReference type="PANTHER" id="PTHR28025:SF1">
    <property type="entry name" value="DASH COMPLEX SUBUNIT DAD1"/>
    <property type="match status" value="1"/>
</dbReference>
<sequence>MSHAAKRNSRFEQERDALISEIAVSMNNVLNNLNALNRSLEGVVAVGKEFESVSLLWNNYYDGLARIEIQQQRAQAEAEARAAAQEAEKADANALTNDNNDNETKTTSDARK</sequence>
<evidence type="ECO:0000256" key="6">
    <source>
        <dbReference type="ARBA" id="ARBA00022454"/>
    </source>
</evidence>
<keyword evidence="11" id="KW-0995">Kinetochore</keyword>
<proteinExistence type="inferred from homology"/>
<evidence type="ECO:0000313" key="19">
    <source>
        <dbReference type="Proteomes" id="UP000242525"/>
    </source>
</evidence>
<evidence type="ECO:0000256" key="7">
    <source>
        <dbReference type="ARBA" id="ARBA00022490"/>
    </source>
</evidence>
<comment type="subcellular location">
    <subcellularLocation>
        <location evidence="3">Chromosome</location>
        <location evidence="3">Centromere</location>
        <location evidence="3">Kinetochore</location>
    </subcellularLocation>
    <subcellularLocation>
        <location evidence="2">Cytoplasm</location>
        <location evidence="2">Cytoskeleton</location>
        <location evidence="2">Spindle</location>
    </subcellularLocation>
    <subcellularLocation>
        <location evidence="1">Nucleus</location>
    </subcellularLocation>
</comment>
<evidence type="ECO:0000256" key="15">
    <source>
        <dbReference type="ARBA" id="ARBA00023328"/>
    </source>
</evidence>
<keyword evidence="10" id="KW-0498">Mitosis</keyword>
<evidence type="ECO:0000256" key="13">
    <source>
        <dbReference type="ARBA" id="ARBA00023242"/>
    </source>
</evidence>
<dbReference type="GO" id="GO:0044732">
    <property type="term" value="C:mitotic spindle pole body"/>
    <property type="evidence" value="ECO:0007669"/>
    <property type="project" value="TreeGrafter"/>
</dbReference>
<keyword evidence="7" id="KW-0963">Cytoplasm</keyword>
<organism evidence="18 19">
    <name type="scientific">Geotrichum candidum</name>
    <name type="common">Oospora lactis</name>
    <name type="synonym">Dipodascus geotrichum</name>
    <dbReference type="NCBI Taxonomy" id="1173061"/>
    <lineage>
        <taxon>Eukaryota</taxon>
        <taxon>Fungi</taxon>
        <taxon>Dikarya</taxon>
        <taxon>Ascomycota</taxon>
        <taxon>Saccharomycotina</taxon>
        <taxon>Dipodascomycetes</taxon>
        <taxon>Dipodascales</taxon>
        <taxon>Dipodascaceae</taxon>
        <taxon>Geotrichum</taxon>
    </lineage>
</organism>
<keyword evidence="13" id="KW-0539">Nucleus</keyword>
<evidence type="ECO:0000256" key="4">
    <source>
        <dbReference type="ARBA" id="ARBA00010146"/>
    </source>
</evidence>
<evidence type="ECO:0000256" key="14">
    <source>
        <dbReference type="ARBA" id="ARBA00023306"/>
    </source>
</evidence>
<dbReference type="PANTHER" id="PTHR28025">
    <property type="entry name" value="DASH COMPLEX SUBUNIT DAD1"/>
    <property type="match status" value="1"/>
</dbReference>
<keyword evidence="8" id="KW-0132">Cell division</keyword>
<evidence type="ECO:0000256" key="1">
    <source>
        <dbReference type="ARBA" id="ARBA00004123"/>
    </source>
</evidence>
<evidence type="ECO:0000256" key="11">
    <source>
        <dbReference type="ARBA" id="ARBA00022838"/>
    </source>
</evidence>
<gene>
    <name evidence="18" type="ORF">BN980_GECA23s00796g</name>
</gene>
<name>A0A0J9XJG6_GEOCN</name>
<keyword evidence="9" id="KW-0493">Microtubule</keyword>
<evidence type="ECO:0000313" key="18">
    <source>
        <dbReference type="EMBL" id="CDO57607.1"/>
    </source>
</evidence>
<dbReference type="GO" id="GO:0005876">
    <property type="term" value="C:spindle microtubule"/>
    <property type="evidence" value="ECO:0007669"/>
    <property type="project" value="TreeGrafter"/>
</dbReference>
<feature type="compositionally biased region" description="Basic and acidic residues" evidence="17">
    <location>
        <begin position="102"/>
        <end position="112"/>
    </location>
</feature>
<dbReference type="GO" id="GO:0072686">
    <property type="term" value="C:mitotic spindle"/>
    <property type="evidence" value="ECO:0007669"/>
    <property type="project" value="InterPro"/>
</dbReference>
<dbReference type="GO" id="GO:0042729">
    <property type="term" value="C:DASH complex"/>
    <property type="evidence" value="ECO:0007669"/>
    <property type="project" value="InterPro"/>
</dbReference>
<keyword evidence="19" id="KW-1185">Reference proteome</keyword>
<comment type="similarity">
    <text evidence="4">Belongs to the DASH complex DAD1 family.</text>
</comment>
<evidence type="ECO:0000256" key="8">
    <source>
        <dbReference type="ARBA" id="ARBA00022618"/>
    </source>
</evidence>
<dbReference type="EMBL" id="CCBN010000023">
    <property type="protein sequence ID" value="CDO57607.1"/>
    <property type="molecule type" value="Genomic_DNA"/>
</dbReference>
<protein>
    <recommendedName>
        <fullName evidence="5">DASH complex subunit DAD1</fullName>
    </recommendedName>
    <alternativeName>
        <fullName evidence="16">Outer kinetochore protein DAD1</fullName>
    </alternativeName>
</protein>
<keyword evidence="15" id="KW-0137">Centromere</keyword>
<evidence type="ECO:0000256" key="16">
    <source>
        <dbReference type="ARBA" id="ARBA00030566"/>
    </source>
</evidence>
<keyword evidence="14" id="KW-0131">Cell cycle</keyword>
<keyword evidence="12" id="KW-0206">Cytoskeleton</keyword>
<evidence type="ECO:0000256" key="5">
    <source>
        <dbReference type="ARBA" id="ARBA00020261"/>
    </source>
</evidence>
<evidence type="ECO:0000256" key="9">
    <source>
        <dbReference type="ARBA" id="ARBA00022701"/>
    </source>
</evidence>
<dbReference type="Pfam" id="PF08649">
    <property type="entry name" value="DASH_Dad1"/>
    <property type="match status" value="1"/>
</dbReference>
<feature type="compositionally biased region" description="Basic and acidic residues" evidence="17">
    <location>
        <begin position="76"/>
        <end position="91"/>
    </location>
</feature>
<feature type="region of interest" description="Disordered" evidence="17">
    <location>
        <begin position="75"/>
        <end position="112"/>
    </location>
</feature>